<dbReference type="Proteomes" id="UP001163846">
    <property type="component" value="Unassembled WGS sequence"/>
</dbReference>
<proteinExistence type="predicted"/>
<evidence type="ECO:0000313" key="1">
    <source>
        <dbReference type="EMBL" id="KAJ3831830.1"/>
    </source>
</evidence>
<dbReference type="AlphaFoldDB" id="A0AA38NWC0"/>
<evidence type="ECO:0000313" key="2">
    <source>
        <dbReference type="Proteomes" id="UP001163846"/>
    </source>
</evidence>
<name>A0AA38NWC0_9AGAR</name>
<reference evidence="1" key="1">
    <citation type="submission" date="2022-08" db="EMBL/GenBank/DDBJ databases">
        <authorList>
            <consortium name="DOE Joint Genome Institute"/>
            <person name="Min B."/>
            <person name="Riley R."/>
            <person name="Sierra-Patev S."/>
            <person name="Naranjo-Ortiz M."/>
            <person name="Looney B."/>
            <person name="Konkel Z."/>
            <person name="Slot J.C."/>
            <person name="Sakamoto Y."/>
            <person name="Steenwyk J.L."/>
            <person name="Rokas A."/>
            <person name="Carro J."/>
            <person name="Camarero S."/>
            <person name="Ferreira P."/>
            <person name="Molpeceres G."/>
            <person name="Ruiz-Duenas F.J."/>
            <person name="Serrano A."/>
            <person name="Henrissat B."/>
            <person name="Drula E."/>
            <person name="Hughes K.W."/>
            <person name="Mata J.L."/>
            <person name="Ishikawa N.K."/>
            <person name="Vargas-Isla R."/>
            <person name="Ushijima S."/>
            <person name="Smith C.A."/>
            <person name="Ahrendt S."/>
            <person name="Andreopoulos W."/>
            <person name="He G."/>
            <person name="Labutti K."/>
            <person name="Lipzen A."/>
            <person name="Ng V."/>
            <person name="Sandor L."/>
            <person name="Barry K."/>
            <person name="Martinez A.T."/>
            <person name="Xiao Y."/>
            <person name="Gibbons J.G."/>
            <person name="Terashima K."/>
            <person name="Hibbett D.S."/>
            <person name="Grigoriev I.V."/>
        </authorList>
    </citation>
    <scope>NUCLEOTIDE SEQUENCE</scope>
    <source>
        <strain evidence="1">TFB9207</strain>
    </source>
</reference>
<dbReference type="EMBL" id="MU807208">
    <property type="protein sequence ID" value="KAJ3831830.1"/>
    <property type="molecule type" value="Genomic_DNA"/>
</dbReference>
<comment type="caution">
    <text evidence="1">The sequence shown here is derived from an EMBL/GenBank/DDBJ whole genome shotgun (WGS) entry which is preliminary data.</text>
</comment>
<organism evidence="1 2">
    <name type="scientific">Lentinula raphanica</name>
    <dbReference type="NCBI Taxonomy" id="153919"/>
    <lineage>
        <taxon>Eukaryota</taxon>
        <taxon>Fungi</taxon>
        <taxon>Dikarya</taxon>
        <taxon>Basidiomycota</taxon>
        <taxon>Agaricomycotina</taxon>
        <taxon>Agaricomycetes</taxon>
        <taxon>Agaricomycetidae</taxon>
        <taxon>Agaricales</taxon>
        <taxon>Marasmiineae</taxon>
        <taxon>Omphalotaceae</taxon>
        <taxon>Lentinula</taxon>
    </lineage>
</organism>
<sequence>MSSSDHHYLRFEVQPKVTSELSIRQTIHRALLESFGLTGGTIYLDVLWVSEDGLEMVVRVDPHSQSTCCPYIYLPYA</sequence>
<accession>A0AA38NWC0</accession>
<keyword evidence="2" id="KW-1185">Reference proteome</keyword>
<gene>
    <name evidence="1" type="ORF">F5878DRAFT_635904</name>
</gene>
<protein>
    <submittedName>
        <fullName evidence="1">Uncharacterized protein</fullName>
    </submittedName>
</protein>